<dbReference type="EMBL" id="AWXZ01000017">
    <property type="protein sequence ID" value="ESR25935.1"/>
    <property type="molecule type" value="Genomic_DNA"/>
</dbReference>
<keyword evidence="3" id="KW-1185">Reference proteome</keyword>
<protein>
    <submittedName>
        <fullName evidence="2">Uncharacterized protein</fullName>
    </submittedName>
</protein>
<feature type="compositionally biased region" description="Basic and acidic residues" evidence="1">
    <location>
        <begin position="16"/>
        <end position="26"/>
    </location>
</feature>
<reference evidence="2 3" key="1">
    <citation type="journal article" date="2014" name="Genome Announc.">
        <title>Draft Genome Sequence of Lutibaculum baratangense Strain AMV1T, Isolated from a Mud Volcano in Andamans, India.</title>
        <authorList>
            <person name="Singh A."/>
            <person name="Sreenivas A."/>
            <person name="Sathyanarayana Reddy G."/>
            <person name="Pinnaka A.K."/>
            <person name="Shivaji S."/>
        </authorList>
    </citation>
    <scope>NUCLEOTIDE SEQUENCE [LARGE SCALE GENOMIC DNA]</scope>
    <source>
        <strain evidence="2 3">AMV1</strain>
    </source>
</reference>
<accession>V4RS37</accession>
<comment type="caution">
    <text evidence="2">The sequence shown here is derived from an EMBL/GenBank/DDBJ whole genome shotgun (WGS) entry which is preliminary data.</text>
</comment>
<dbReference type="Proteomes" id="UP000017819">
    <property type="component" value="Unassembled WGS sequence"/>
</dbReference>
<organism evidence="2 3">
    <name type="scientific">Lutibaculum baratangense AMV1</name>
    <dbReference type="NCBI Taxonomy" id="631454"/>
    <lineage>
        <taxon>Bacteria</taxon>
        <taxon>Pseudomonadati</taxon>
        <taxon>Pseudomonadota</taxon>
        <taxon>Alphaproteobacteria</taxon>
        <taxon>Hyphomicrobiales</taxon>
        <taxon>Tepidamorphaceae</taxon>
        <taxon>Lutibaculum</taxon>
    </lineage>
</organism>
<dbReference type="AlphaFoldDB" id="V4RS37"/>
<gene>
    <name evidence="2" type="ORF">N177_1270</name>
</gene>
<feature type="region of interest" description="Disordered" evidence="1">
    <location>
        <begin position="1"/>
        <end position="53"/>
    </location>
</feature>
<evidence type="ECO:0000256" key="1">
    <source>
        <dbReference type="SAM" id="MobiDB-lite"/>
    </source>
</evidence>
<name>V4RS37_9HYPH</name>
<proteinExistence type="predicted"/>
<evidence type="ECO:0000313" key="2">
    <source>
        <dbReference type="EMBL" id="ESR25935.1"/>
    </source>
</evidence>
<evidence type="ECO:0000313" key="3">
    <source>
        <dbReference type="Proteomes" id="UP000017819"/>
    </source>
</evidence>
<feature type="compositionally biased region" description="Basic residues" evidence="1">
    <location>
        <begin position="41"/>
        <end position="53"/>
    </location>
</feature>
<sequence length="53" mass="5736">MRGDGLVSHAPGWRRRASEPAHHDTTVRSLSAVPGAARPATRLRRAHQKLVSG</sequence>
<dbReference type="STRING" id="631454.N177_1270"/>